<feature type="domain" description="Protein kinase" evidence="2">
    <location>
        <begin position="12"/>
        <end position="302"/>
    </location>
</feature>
<keyword evidence="3" id="KW-0418">Kinase</keyword>
<sequence>MTLAELRYKLAPYGEAWIEKGTFSIVYKATEEGSGKTVAIKASRVSRMIKRPILQHEIRIMQLLKGHVAIPVLYGYGHLEHFEYMAMEPLGPSVAEQQKEGAGVMIKTVVRIVDQALAALQHIHELGIVHRDIKPENLLCSLEDPSIIKIIDFGISKPFSRDQPNKYDPLKERRHIIGSVYWASLNSHNGLELAPRDDLESLALVALYLLRGSLLWKPRPRLESLMRSQEIVRLTKTSYSGQDMSAGFPNEFGELLSYSRSLPFNQFPDHKALRCIFATLAEGMDYSSDTEPLDWTPCHPNFSDTTVDEPILPDHEEYEDEIYDKDKDERPKDSYWGMDIDNWDRLGNRDKDLTLPSEQEAELDNITPLIVEVLIPWCDW</sequence>
<dbReference type="InterPro" id="IPR050235">
    <property type="entry name" value="CK1_Ser-Thr_kinase"/>
</dbReference>
<name>A0A4Y7PZF0_9AGAM</name>
<dbReference type="EMBL" id="ML170188">
    <property type="protein sequence ID" value="TDL20416.1"/>
    <property type="molecule type" value="Genomic_DNA"/>
</dbReference>
<dbReference type="VEuPathDB" id="FungiDB:BD410DRAFT_821834"/>
<dbReference type="Pfam" id="PF00069">
    <property type="entry name" value="Pkinase"/>
    <property type="match status" value="1"/>
</dbReference>
<dbReference type="SMART" id="SM00220">
    <property type="entry name" value="S_TKc"/>
    <property type="match status" value="1"/>
</dbReference>
<keyword evidence="4" id="KW-1185">Reference proteome</keyword>
<reference evidence="3 4" key="1">
    <citation type="submission" date="2018-06" db="EMBL/GenBank/DDBJ databases">
        <title>A transcriptomic atlas of mushroom development highlights an independent origin of complex multicellularity.</title>
        <authorList>
            <consortium name="DOE Joint Genome Institute"/>
            <person name="Krizsan K."/>
            <person name="Almasi E."/>
            <person name="Merenyi Z."/>
            <person name="Sahu N."/>
            <person name="Viragh M."/>
            <person name="Koszo T."/>
            <person name="Mondo S."/>
            <person name="Kiss B."/>
            <person name="Balint B."/>
            <person name="Kues U."/>
            <person name="Barry K."/>
            <person name="Hegedus J.C."/>
            <person name="Henrissat B."/>
            <person name="Johnson J."/>
            <person name="Lipzen A."/>
            <person name="Ohm R."/>
            <person name="Nagy I."/>
            <person name="Pangilinan J."/>
            <person name="Yan J."/>
            <person name="Xiong Y."/>
            <person name="Grigoriev I.V."/>
            <person name="Hibbett D.S."/>
            <person name="Nagy L.G."/>
        </authorList>
    </citation>
    <scope>NUCLEOTIDE SEQUENCE [LARGE SCALE GENOMIC DNA]</scope>
    <source>
        <strain evidence="3 4">SZMC22713</strain>
    </source>
</reference>
<accession>A0A4Y7PZF0</accession>
<dbReference type="Proteomes" id="UP000294933">
    <property type="component" value="Unassembled WGS sequence"/>
</dbReference>
<dbReference type="InterPro" id="IPR008271">
    <property type="entry name" value="Ser/Thr_kinase_AS"/>
</dbReference>
<dbReference type="SUPFAM" id="SSF56112">
    <property type="entry name" value="Protein kinase-like (PK-like)"/>
    <property type="match status" value="1"/>
</dbReference>
<evidence type="ECO:0000256" key="1">
    <source>
        <dbReference type="ARBA" id="ARBA00012513"/>
    </source>
</evidence>
<protein>
    <recommendedName>
        <fullName evidence="1">non-specific serine/threonine protein kinase</fullName>
        <ecNumber evidence="1">2.7.11.1</ecNumber>
    </recommendedName>
</protein>
<evidence type="ECO:0000313" key="3">
    <source>
        <dbReference type="EMBL" id="TDL20416.1"/>
    </source>
</evidence>
<dbReference type="EC" id="2.7.11.1" evidence="1"/>
<dbReference type="AlphaFoldDB" id="A0A4Y7PZF0"/>
<dbReference type="PROSITE" id="PS50011">
    <property type="entry name" value="PROTEIN_KINASE_DOM"/>
    <property type="match status" value="1"/>
</dbReference>
<dbReference type="InterPro" id="IPR011009">
    <property type="entry name" value="Kinase-like_dom_sf"/>
</dbReference>
<gene>
    <name evidence="3" type="ORF">BD410DRAFT_821834</name>
</gene>
<dbReference type="InterPro" id="IPR000719">
    <property type="entry name" value="Prot_kinase_dom"/>
</dbReference>
<dbReference type="GO" id="GO:0004674">
    <property type="term" value="F:protein serine/threonine kinase activity"/>
    <property type="evidence" value="ECO:0007669"/>
    <property type="project" value="UniProtKB-EC"/>
</dbReference>
<evidence type="ECO:0000313" key="4">
    <source>
        <dbReference type="Proteomes" id="UP000294933"/>
    </source>
</evidence>
<keyword evidence="3" id="KW-0808">Transferase</keyword>
<dbReference type="GO" id="GO:0005524">
    <property type="term" value="F:ATP binding"/>
    <property type="evidence" value="ECO:0007669"/>
    <property type="project" value="InterPro"/>
</dbReference>
<organism evidence="3 4">
    <name type="scientific">Rickenella mellea</name>
    <dbReference type="NCBI Taxonomy" id="50990"/>
    <lineage>
        <taxon>Eukaryota</taxon>
        <taxon>Fungi</taxon>
        <taxon>Dikarya</taxon>
        <taxon>Basidiomycota</taxon>
        <taxon>Agaricomycotina</taxon>
        <taxon>Agaricomycetes</taxon>
        <taxon>Hymenochaetales</taxon>
        <taxon>Rickenellaceae</taxon>
        <taxon>Rickenella</taxon>
    </lineage>
</organism>
<dbReference type="PROSITE" id="PS00108">
    <property type="entry name" value="PROTEIN_KINASE_ST"/>
    <property type="match status" value="1"/>
</dbReference>
<dbReference type="OrthoDB" id="6511923at2759"/>
<dbReference type="STRING" id="50990.A0A4Y7PZF0"/>
<evidence type="ECO:0000259" key="2">
    <source>
        <dbReference type="PROSITE" id="PS50011"/>
    </source>
</evidence>
<proteinExistence type="predicted"/>
<dbReference type="PANTHER" id="PTHR11909">
    <property type="entry name" value="CASEIN KINASE-RELATED"/>
    <property type="match status" value="1"/>
</dbReference>
<dbReference type="Gene3D" id="1.10.510.10">
    <property type="entry name" value="Transferase(Phosphotransferase) domain 1"/>
    <property type="match status" value="1"/>
</dbReference>